<evidence type="ECO:0000313" key="2">
    <source>
        <dbReference type="EMBL" id="CAF4036716.1"/>
    </source>
</evidence>
<gene>
    <name evidence="2" type="ORF">UXM345_LOCUS18343</name>
</gene>
<dbReference type="GO" id="GO:0004803">
    <property type="term" value="F:transposase activity"/>
    <property type="evidence" value="ECO:0007669"/>
    <property type="project" value="InterPro"/>
</dbReference>
<evidence type="ECO:0000313" key="3">
    <source>
        <dbReference type="Proteomes" id="UP000663842"/>
    </source>
</evidence>
<dbReference type="PANTHER" id="PTHR37023:SF1">
    <property type="entry name" value="ISSOD25 TRANSPOSASE TNPA_ISSOD25"/>
    <property type="match status" value="1"/>
</dbReference>
<accession>A0A819R045</accession>
<organism evidence="2 3">
    <name type="scientific">Rotaria magnacalcarata</name>
    <dbReference type="NCBI Taxonomy" id="392030"/>
    <lineage>
        <taxon>Eukaryota</taxon>
        <taxon>Metazoa</taxon>
        <taxon>Spiralia</taxon>
        <taxon>Gnathifera</taxon>
        <taxon>Rotifera</taxon>
        <taxon>Eurotatoria</taxon>
        <taxon>Bdelloidea</taxon>
        <taxon>Philodinida</taxon>
        <taxon>Philodinidae</taxon>
        <taxon>Rotaria</taxon>
    </lineage>
</organism>
<reference evidence="2" key="1">
    <citation type="submission" date="2021-02" db="EMBL/GenBank/DDBJ databases">
        <authorList>
            <person name="Nowell W R."/>
        </authorList>
    </citation>
    <scope>NUCLEOTIDE SEQUENCE</scope>
</reference>
<dbReference type="GO" id="GO:0003677">
    <property type="term" value="F:DNA binding"/>
    <property type="evidence" value="ECO:0007669"/>
    <property type="project" value="InterPro"/>
</dbReference>
<dbReference type="InterPro" id="IPR007069">
    <property type="entry name" value="Transposase_32"/>
</dbReference>
<comment type="caution">
    <text evidence="2">The sequence shown here is derived from an EMBL/GenBank/DDBJ whole genome shotgun (WGS) entry which is preliminary data.</text>
</comment>
<sequence>MGELLPTSYFHIVFTLPEQLRSICMGNRTLLFGILFDASHETLTTLSADDKWLGAQCGITSILHTNGQDLSFHPHVHCIVSGGGIDEHGKWIAEKRKNGKFIFPRPLLEQTFRDLFLKKLQQLHRKQLLQLVDETAFVNMVTVLQNMQWNVYAKAPFGGPEQIVDYLGNYTHKVAITAQRITEITKDSITFNYKDYRDNDKVKPMTLSHTEFIRRFEQHILPKRFVKIRHAGFLTNRNKMSRIQSILTQLNLPNAMPKVKVPTTVLLLITTGKDVTICPKCGTGKMVRIATILNIKGQLVNIDELNRGSPTKLPKNSICKNL</sequence>
<feature type="domain" description="Transposase IS801/IS1294" evidence="1">
    <location>
        <begin position="58"/>
        <end position="237"/>
    </location>
</feature>
<name>A0A819R045_9BILA</name>
<protein>
    <recommendedName>
        <fullName evidence="1">Transposase IS801/IS1294 domain-containing protein</fullName>
    </recommendedName>
</protein>
<dbReference type="PANTHER" id="PTHR37023">
    <property type="entry name" value="TRANSPOSASE"/>
    <property type="match status" value="1"/>
</dbReference>
<dbReference type="GO" id="GO:0006313">
    <property type="term" value="P:DNA transposition"/>
    <property type="evidence" value="ECO:0007669"/>
    <property type="project" value="InterPro"/>
</dbReference>
<dbReference type="AlphaFoldDB" id="A0A819R045"/>
<dbReference type="Proteomes" id="UP000663842">
    <property type="component" value="Unassembled WGS sequence"/>
</dbReference>
<dbReference type="EMBL" id="CAJOBF010002477">
    <property type="protein sequence ID" value="CAF4036716.1"/>
    <property type="molecule type" value="Genomic_DNA"/>
</dbReference>
<dbReference type="Pfam" id="PF04986">
    <property type="entry name" value="Y2_Tnp"/>
    <property type="match status" value="1"/>
</dbReference>
<proteinExistence type="predicted"/>
<evidence type="ECO:0000259" key="1">
    <source>
        <dbReference type="Pfam" id="PF04986"/>
    </source>
</evidence>